<feature type="region of interest" description="Disordered" evidence="6">
    <location>
        <begin position="1"/>
        <end position="52"/>
    </location>
</feature>
<evidence type="ECO:0000256" key="3">
    <source>
        <dbReference type="ARBA" id="ARBA00022741"/>
    </source>
</evidence>
<protein>
    <recommendedName>
        <fullName evidence="9">Protein kinase domain-containing protein</fullName>
    </recommendedName>
</protein>
<dbReference type="Proteomes" id="UP000266723">
    <property type="component" value="Unassembled WGS sequence"/>
</dbReference>
<keyword evidence="4" id="KW-0418">Kinase</keyword>
<evidence type="ECO:0008006" key="9">
    <source>
        <dbReference type="Google" id="ProtNLM"/>
    </source>
</evidence>
<dbReference type="InterPro" id="IPR052101">
    <property type="entry name" value="Plant_StressResp_Kinase"/>
</dbReference>
<dbReference type="PANTHER" id="PTHR47983">
    <property type="entry name" value="PTO-INTERACTING PROTEIN 1-LIKE"/>
    <property type="match status" value="1"/>
</dbReference>
<evidence type="ECO:0000256" key="2">
    <source>
        <dbReference type="ARBA" id="ARBA00022679"/>
    </source>
</evidence>
<evidence type="ECO:0000256" key="6">
    <source>
        <dbReference type="SAM" id="MobiDB-lite"/>
    </source>
</evidence>
<keyword evidence="3" id="KW-0547">Nucleotide-binding</keyword>
<organism evidence="7 8">
    <name type="scientific">Brassica cretica</name>
    <name type="common">Mustard</name>
    <dbReference type="NCBI Taxonomy" id="69181"/>
    <lineage>
        <taxon>Eukaryota</taxon>
        <taxon>Viridiplantae</taxon>
        <taxon>Streptophyta</taxon>
        <taxon>Embryophyta</taxon>
        <taxon>Tracheophyta</taxon>
        <taxon>Spermatophyta</taxon>
        <taxon>Magnoliopsida</taxon>
        <taxon>eudicotyledons</taxon>
        <taxon>Gunneridae</taxon>
        <taxon>Pentapetalae</taxon>
        <taxon>rosids</taxon>
        <taxon>malvids</taxon>
        <taxon>Brassicales</taxon>
        <taxon>Brassicaceae</taxon>
        <taxon>Brassiceae</taxon>
        <taxon>Brassica</taxon>
    </lineage>
</organism>
<evidence type="ECO:0000256" key="4">
    <source>
        <dbReference type="ARBA" id="ARBA00022777"/>
    </source>
</evidence>
<keyword evidence="1" id="KW-0597">Phosphoprotein</keyword>
<dbReference type="SUPFAM" id="SSF56112">
    <property type="entry name" value="Protein kinase-like (PK-like)"/>
    <property type="match status" value="1"/>
</dbReference>
<sequence length="270" mass="28995">MFCCGGADEEPAGPPANQYNSAPPNKAGNPNFGGGNRGEPRNTNAPRSGGPAKVLPIEIPAVALDELNRMTSNFGNKALIGEGSYGRVFQGKYNGDDVAIKKLDASSSEEPDSDFTSQVHIKYHKTDDPSAQTSIICGWRGVDGAVRTRVVWISFPGDGGFHRSVVAGFCHREVEASLASPSSAQVPGVFQAVALSEEFSRRDEALRRVDRVGSIGWVRRRLFGYELRLKFVVARDSGGETRRRRPSRGGCDACSSDGLRCIHVSGVQSP</sequence>
<proteinExistence type="predicted"/>
<name>A0ABQ7DIR0_BRACR</name>
<keyword evidence="8" id="KW-1185">Reference proteome</keyword>
<evidence type="ECO:0000256" key="5">
    <source>
        <dbReference type="ARBA" id="ARBA00022840"/>
    </source>
</evidence>
<evidence type="ECO:0000313" key="8">
    <source>
        <dbReference type="Proteomes" id="UP000266723"/>
    </source>
</evidence>
<evidence type="ECO:0000256" key="1">
    <source>
        <dbReference type="ARBA" id="ARBA00022553"/>
    </source>
</evidence>
<gene>
    <name evidence="7" type="ORF">DY000_02035827</name>
</gene>
<accession>A0ABQ7DIR0</accession>
<dbReference type="EMBL" id="QGKV02000649">
    <property type="protein sequence ID" value="KAF3577225.1"/>
    <property type="molecule type" value="Genomic_DNA"/>
</dbReference>
<dbReference type="InterPro" id="IPR011009">
    <property type="entry name" value="Kinase-like_dom_sf"/>
</dbReference>
<dbReference type="PANTHER" id="PTHR47983:SF16">
    <property type="entry name" value="OS02G0565500 PROTEIN"/>
    <property type="match status" value="1"/>
</dbReference>
<evidence type="ECO:0000313" key="7">
    <source>
        <dbReference type="EMBL" id="KAF3577225.1"/>
    </source>
</evidence>
<reference evidence="7 8" key="1">
    <citation type="journal article" date="2020" name="BMC Genomics">
        <title>Intraspecific diversification of the crop wild relative Brassica cretica Lam. using demographic model selection.</title>
        <authorList>
            <person name="Kioukis A."/>
            <person name="Michalopoulou V.A."/>
            <person name="Briers L."/>
            <person name="Pirintsos S."/>
            <person name="Studholme D.J."/>
            <person name="Pavlidis P."/>
            <person name="Sarris P.F."/>
        </authorList>
    </citation>
    <scope>NUCLEOTIDE SEQUENCE [LARGE SCALE GENOMIC DNA]</scope>
    <source>
        <strain evidence="8">cv. PFS-1207/04</strain>
    </source>
</reference>
<keyword evidence="5" id="KW-0067">ATP-binding</keyword>
<dbReference type="Gene3D" id="3.30.200.20">
    <property type="entry name" value="Phosphorylase Kinase, domain 1"/>
    <property type="match status" value="1"/>
</dbReference>
<comment type="caution">
    <text evidence="7">The sequence shown here is derived from an EMBL/GenBank/DDBJ whole genome shotgun (WGS) entry which is preliminary data.</text>
</comment>
<keyword evidence="2" id="KW-0808">Transferase</keyword>